<dbReference type="GO" id="GO:0016020">
    <property type="term" value="C:membrane"/>
    <property type="evidence" value="ECO:0007669"/>
    <property type="project" value="UniProtKB-UniRule"/>
</dbReference>
<dbReference type="InterPro" id="IPR050330">
    <property type="entry name" value="Bact_OuterMem_StrucFunc"/>
</dbReference>
<reference evidence="4 5" key="1">
    <citation type="journal article" date="2018" name="Int. J. Syst. Evol. Microbiol.">
        <title>Adhaeribacter swui sp. nov., isolated from wet mud.</title>
        <authorList>
            <person name="Kim D.U."/>
            <person name="Kim K.W."/>
            <person name="Kang M.S."/>
            <person name="Kim J.Y."/>
            <person name="Jang J.H."/>
            <person name="Kim M.K."/>
        </authorList>
    </citation>
    <scope>NUCLEOTIDE SEQUENCE [LARGE SCALE GENOMIC DNA]</scope>
    <source>
        <strain evidence="4 5">KCTC 52873</strain>
    </source>
</reference>
<accession>A0A7G7G7G8</accession>
<organism evidence="4 5">
    <name type="scientific">Adhaeribacter swui</name>
    <dbReference type="NCBI Taxonomy" id="2086471"/>
    <lineage>
        <taxon>Bacteria</taxon>
        <taxon>Pseudomonadati</taxon>
        <taxon>Bacteroidota</taxon>
        <taxon>Cytophagia</taxon>
        <taxon>Cytophagales</taxon>
        <taxon>Hymenobacteraceae</taxon>
        <taxon>Adhaeribacter</taxon>
    </lineage>
</organism>
<dbReference type="InterPro" id="IPR036737">
    <property type="entry name" value="OmpA-like_sf"/>
</dbReference>
<feature type="domain" description="OmpA-like" evidence="3">
    <location>
        <begin position="199"/>
        <end position="321"/>
    </location>
</feature>
<dbReference type="PROSITE" id="PS51257">
    <property type="entry name" value="PROKAR_LIPOPROTEIN"/>
    <property type="match status" value="1"/>
</dbReference>
<dbReference type="InterPro" id="IPR006665">
    <property type="entry name" value="OmpA-like"/>
</dbReference>
<evidence type="ECO:0000313" key="4">
    <source>
        <dbReference type="EMBL" id="QNF33102.1"/>
    </source>
</evidence>
<evidence type="ECO:0000313" key="5">
    <source>
        <dbReference type="Proteomes" id="UP000515237"/>
    </source>
</evidence>
<keyword evidence="2" id="KW-0175">Coiled coil</keyword>
<dbReference type="PANTHER" id="PTHR30329:SF21">
    <property type="entry name" value="LIPOPROTEIN YIAD-RELATED"/>
    <property type="match status" value="1"/>
</dbReference>
<dbReference type="PROSITE" id="PS51123">
    <property type="entry name" value="OMPA_2"/>
    <property type="match status" value="1"/>
</dbReference>
<dbReference type="KEGG" id="aswu:HUW51_10315"/>
<protein>
    <submittedName>
        <fullName evidence="4">OmpA family protein</fullName>
    </submittedName>
</protein>
<gene>
    <name evidence="4" type="ORF">HUW51_10315</name>
</gene>
<dbReference type="Proteomes" id="UP000515237">
    <property type="component" value="Chromosome"/>
</dbReference>
<keyword evidence="1" id="KW-0472">Membrane</keyword>
<dbReference type="PANTHER" id="PTHR30329">
    <property type="entry name" value="STATOR ELEMENT OF FLAGELLAR MOTOR COMPLEX"/>
    <property type="match status" value="1"/>
</dbReference>
<dbReference type="CDD" id="cd07185">
    <property type="entry name" value="OmpA_C-like"/>
    <property type="match status" value="1"/>
</dbReference>
<evidence type="ECO:0000256" key="2">
    <source>
        <dbReference type="SAM" id="Coils"/>
    </source>
</evidence>
<dbReference type="EMBL" id="CP055156">
    <property type="protein sequence ID" value="QNF33102.1"/>
    <property type="molecule type" value="Genomic_DNA"/>
</dbReference>
<name>A0A7G7G7G8_9BACT</name>
<dbReference type="Pfam" id="PF00691">
    <property type="entry name" value="OmpA"/>
    <property type="match status" value="1"/>
</dbReference>
<dbReference type="AlphaFoldDB" id="A0A7G7G7G8"/>
<sequence>MIFLKFSKFSFFFCLSTLVFTTSCVTKKKYDDLNSQLSQVSSDAANTKRSLKLAQAQQAKLEEELGKLTEANLKLISDSTDTGIALRKIKGLYTDLTKTYDNLIKNHEKLMSNSAAESSRLSSDLARREAELKALDANLKASKQQIDKLSVDLKTREERLNELERVLAEKDKAVDALRSKVSNALLGFKDKDLTVNVKNGKVYVSLAEQLLFKSGSTKVDPKGQEALQKLAKALQGQDDVNVLVEGHTDDVPVAKITGIQDNWDLSVLRATEITRILTKAGLDAAKVTPSGRGQTAPVEVGKTAEIRQKNRRTEIILTPKLDELFQILETN</sequence>
<feature type="coiled-coil region" evidence="2">
    <location>
        <begin position="44"/>
        <end position="74"/>
    </location>
</feature>
<dbReference type="RefSeq" id="WP_185273954.1">
    <property type="nucleotide sequence ID" value="NZ_CP055156.1"/>
</dbReference>
<evidence type="ECO:0000259" key="3">
    <source>
        <dbReference type="PROSITE" id="PS51123"/>
    </source>
</evidence>
<evidence type="ECO:0000256" key="1">
    <source>
        <dbReference type="PROSITE-ProRule" id="PRU00473"/>
    </source>
</evidence>
<feature type="coiled-coil region" evidence="2">
    <location>
        <begin position="125"/>
        <end position="180"/>
    </location>
</feature>
<dbReference type="SUPFAM" id="SSF103088">
    <property type="entry name" value="OmpA-like"/>
    <property type="match status" value="1"/>
</dbReference>
<proteinExistence type="predicted"/>
<dbReference type="Gene3D" id="3.30.1330.60">
    <property type="entry name" value="OmpA-like domain"/>
    <property type="match status" value="1"/>
</dbReference>
<keyword evidence="5" id="KW-1185">Reference proteome</keyword>